<feature type="compositionally biased region" description="Polar residues" evidence="2">
    <location>
        <begin position="116"/>
        <end position="125"/>
    </location>
</feature>
<dbReference type="STRING" id="1531966.A0A0A1SMY1"/>
<proteinExistence type="predicted"/>
<dbReference type="SMART" id="SM00320">
    <property type="entry name" value="WD40"/>
    <property type="match status" value="1"/>
</dbReference>
<evidence type="ECO:0000313" key="4">
    <source>
        <dbReference type="Proteomes" id="UP000039046"/>
    </source>
</evidence>
<dbReference type="AlphaFoldDB" id="A0A0A1SMY1"/>
<dbReference type="PANTHER" id="PTHR43991:SF12">
    <property type="entry name" value="WD REPEAT PROTEIN (AFU_ORTHOLOGUE AFUA_8G05640)"/>
    <property type="match status" value="1"/>
</dbReference>
<evidence type="ECO:0000313" key="3">
    <source>
        <dbReference type="EMBL" id="CEJ81688.1"/>
    </source>
</evidence>
<organism evidence="3 4">
    <name type="scientific">[Torrubiella] hemipterigena</name>
    <dbReference type="NCBI Taxonomy" id="1531966"/>
    <lineage>
        <taxon>Eukaryota</taxon>
        <taxon>Fungi</taxon>
        <taxon>Dikarya</taxon>
        <taxon>Ascomycota</taxon>
        <taxon>Pezizomycotina</taxon>
        <taxon>Sordariomycetes</taxon>
        <taxon>Hypocreomycetidae</taxon>
        <taxon>Hypocreales</taxon>
        <taxon>Clavicipitaceae</taxon>
        <taxon>Clavicipitaceae incertae sedis</taxon>
        <taxon>'Torrubiella' clade</taxon>
    </lineage>
</organism>
<sequence>MTIQTMNKAILRGRKACQVAPNSPASSRSPRYVSHGPGVSLGDIDRWPTDSESDGASRRKESPNGPRQVLRRLALTGASPKGCRQPCMCPKRSLWIHHSRCDHFEGTESDIDTSCDESSYVSSDANKNHSYDQDHQYHRHRSGVNAVLPWLASTTSGGPLSDDDYDDDEDYDEVDDRSMEVDTEEEEDDDDEDSEDESHQLQPVPSRPRSVPSNSPNHTSQFPELANLPPLPQPPAGFVPLPAITMPNGQVIDPVHYSNANPTVLGLENLGLFDFLRGWAAQAHFGIASGLGGPNIHEVLRQERVNRREISYDDLRGDRCDFQGLDWLSMGTTRSAARSRRQYTYRNYVNRQDSDKWNTRHCSCSGREESNFFKFKRTSFQNDVCLAHFQLRSVLGCPTRTNAFYPGRTGIRRFNTLSGKTDTFLEIPEFSMTGSTVTTLDADLGVVMCGTFEGNYVVKAVESEEPGPDAKGQISAYESGITNHIKIEQSRSSSSPTAAIASNDDFLRLYDFATDTFVAKRRYPVAMNCTALSPNKTMRALVGDSDKILITDDNTGKIQFQLSGHRDYGFACAWSDDGYTLATGSQDMAIKIWDARYWSSNSGVCQPLHTIKSELAGARTLKFSLVGSGPPVLVAAEEADFVNIIDAKSYNTKQTIDVFGEICGASFTNEGQNLNILCRDSHRGGLLQFERCGGGLEKLHGLPRETVWLADNDALEPF</sequence>
<evidence type="ECO:0000256" key="1">
    <source>
        <dbReference type="PROSITE-ProRule" id="PRU00221"/>
    </source>
</evidence>
<dbReference type="HOGENOM" id="CLU_010671_2_1_1"/>
<feature type="region of interest" description="Disordered" evidence="2">
    <location>
        <begin position="106"/>
        <end position="138"/>
    </location>
</feature>
<dbReference type="OrthoDB" id="20669at2759"/>
<dbReference type="InterPro" id="IPR036322">
    <property type="entry name" value="WD40_repeat_dom_sf"/>
</dbReference>
<feature type="repeat" description="WD" evidence="1">
    <location>
        <begin position="562"/>
        <end position="594"/>
    </location>
</feature>
<evidence type="ECO:0000256" key="2">
    <source>
        <dbReference type="SAM" id="MobiDB-lite"/>
    </source>
</evidence>
<feature type="region of interest" description="Disordered" evidence="2">
    <location>
        <begin position="155"/>
        <end position="233"/>
    </location>
</feature>
<dbReference type="PROSITE" id="PS50082">
    <property type="entry name" value="WD_REPEATS_2"/>
    <property type="match status" value="1"/>
</dbReference>
<feature type="compositionally biased region" description="Basic and acidic residues" evidence="2">
    <location>
        <begin position="43"/>
        <end position="62"/>
    </location>
</feature>
<feature type="compositionally biased region" description="Low complexity" evidence="2">
    <location>
        <begin position="203"/>
        <end position="228"/>
    </location>
</feature>
<accession>A0A0A1SMY1</accession>
<feature type="region of interest" description="Disordered" evidence="2">
    <location>
        <begin position="16"/>
        <end position="68"/>
    </location>
</feature>
<dbReference type="InterPro" id="IPR001680">
    <property type="entry name" value="WD40_rpt"/>
</dbReference>
<dbReference type="SUPFAM" id="SSF50978">
    <property type="entry name" value="WD40 repeat-like"/>
    <property type="match status" value="1"/>
</dbReference>
<gene>
    <name evidence="3" type="ORF">VHEMI01804</name>
</gene>
<feature type="compositionally biased region" description="Basic and acidic residues" evidence="2">
    <location>
        <begin position="126"/>
        <end position="136"/>
    </location>
</feature>
<dbReference type="Pfam" id="PF00400">
    <property type="entry name" value="WD40"/>
    <property type="match status" value="1"/>
</dbReference>
<name>A0A0A1SMY1_9HYPO</name>
<feature type="compositionally biased region" description="Low complexity" evidence="2">
    <location>
        <begin position="20"/>
        <end position="31"/>
    </location>
</feature>
<dbReference type="EMBL" id="CDHN01000001">
    <property type="protein sequence ID" value="CEJ81688.1"/>
    <property type="molecule type" value="Genomic_DNA"/>
</dbReference>
<dbReference type="PROSITE" id="PS50294">
    <property type="entry name" value="WD_REPEATS_REGION"/>
    <property type="match status" value="1"/>
</dbReference>
<dbReference type="Gene3D" id="2.130.10.10">
    <property type="entry name" value="YVTN repeat-like/Quinoprotein amine dehydrogenase"/>
    <property type="match status" value="1"/>
</dbReference>
<protein>
    <submittedName>
        <fullName evidence="3">Uncharacterized protein</fullName>
    </submittedName>
</protein>
<keyword evidence="4" id="KW-1185">Reference proteome</keyword>
<dbReference type="InterPro" id="IPR015943">
    <property type="entry name" value="WD40/YVTN_repeat-like_dom_sf"/>
</dbReference>
<dbReference type="PANTHER" id="PTHR43991">
    <property type="entry name" value="WD REPEAT PROTEIN (AFU_ORTHOLOGUE AFUA_8G05640)-RELATED"/>
    <property type="match status" value="1"/>
</dbReference>
<keyword evidence="1" id="KW-0853">WD repeat</keyword>
<feature type="compositionally biased region" description="Acidic residues" evidence="2">
    <location>
        <begin position="161"/>
        <end position="196"/>
    </location>
</feature>
<reference evidence="3 4" key="1">
    <citation type="journal article" date="2015" name="Genome Announc.">
        <title>Draft Genome Sequence and Gene Annotation of the Entomopathogenic Fungus Verticillium hemipterigenum.</title>
        <authorList>
            <person name="Horn F."/>
            <person name="Habel A."/>
            <person name="Scharf D.H."/>
            <person name="Dworschak J."/>
            <person name="Brakhage A.A."/>
            <person name="Guthke R."/>
            <person name="Hertweck C."/>
            <person name="Linde J."/>
        </authorList>
    </citation>
    <scope>NUCLEOTIDE SEQUENCE [LARGE SCALE GENOMIC DNA]</scope>
</reference>
<dbReference type="Proteomes" id="UP000039046">
    <property type="component" value="Unassembled WGS sequence"/>
</dbReference>